<evidence type="ECO:0000313" key="2">
    <source>
        <dbReference type="EMBL" id="GAA4262825.1"/>
    </source>
</evidence>
<gene>
    <name evidence="2" type="ORF">GCM10022255_101820</name>
</gene>
<dbReference type="Gene3D" id="1.10.260.40">
    <property type="entry name" value="lambda repressor-like DNA-binding domains"/>
    <property type="match status" value="1"/>
</dbReference>
<proteinExistence type="predicted"/>
<dbReference type="Proteomes" id="UP001500620">
    <property type="component" value="Unassembled WGS sequence"/>
</dbReference>
<accession>A0ABP8DS45</accession>
<dbReference type="EMBL" id="BAABAT010000056">
    <property type="protein sequence ID" value="GAA4262825.1"/>
    <property type="molecule type" value="Genomic_DNA"/>
</dbReference>
<evidence type="ECO:0000259" key="1">
    <source>
        <dbReference type="PROSITE" id="PS50943"/>
    </source>
</evidence>
<dbReference type="PROSITE" id="PS50943">
    <property type="entry name" value="HTH_CROC1"/>
    <property type="match status" value="1"/>
</dbReference>
<dbReference type="CDD" id="cd00093">
    <property type="entry name" value="HTH_XRE"/>
    <property type="match status" value="1"/>
</dbReference>
<dbReference type="InterPro" id="IPR001387">
    <property type="entry name" value="Cro/C1-type_HTH"/>
</dbReference>
<reference evidence="3" key="1">
    <citation type="journal article" date="2019" name="Int. J. Syst. Evol. Microbiol.">
        <title>The Global Catalogue of Microorganisms (GCM) 10K type strain sequencing project: providing services to taxonomists for standard genome sequencing and annotation.</title>
        <authorList>
            <consortium name="The Broad Institute Genomics Platform"/>
            <consortium name="The Broad Institute Genome Sequencing Center for Infectious Disease"/>
            <person name="Wu L."/>
            <person name="Ma J."/>
        </authorList>
    </citation>
    <scope>NUCLEOTIDE SEQUENCE [LARGE SCALE GENOMIC DNA]</scope>
    <source>
        <strain evidence="3">JCM 17441</strain>
    </source>
</reference>
<protein>
    <recommendedName>
        <fullName evidence="1">HTH cro/C1-type domain-containing protein</fullName>
    </recommendedName>
</protein>
<feature type="domain" description="HTH cro/C1-type" evidence="1">
    <location>
        <begin position="29"/>
        <end position="70"/>
    </location>
</feature>
<dbReference type="RefSeq" id="WP_345140816.1">
    <property type="nucleotide sequence ID" value="NZ_BAABAT010000056.1"/>
</dbReference>
<dbReference type="InterPro" id="IPR010982">
    <property type="entry name" value="Lambda_DNA-bd_dom_sf"/>
</dbReference>
<keyword evidence="3" id="KW-1185">Reference proteome</keyword>
<sequence>MATFAERLDQLFRTVCSPVTGKPYSVRHVAAACGLSHTHLNKLRSGLASDPRCSEMEALARFFGVPIDHFVSGADREPAAPDEHSAALAAALRQPGVSQVMLRMVERQLSPQGAAAVIRIIDEVARLEAAQRLRAAGEEDVPD</sequence>
<dbReference type="SUPFAM" id="SSF47413">
    <property type="entry name" value="lambda repressor-like DNA-binding domains"/>
    <property type="match status" value="1"/>
</dbReference>
<name>A0ABP8DS45_9ACTN</name>
<comment type="caution">
    <text evidence="2">The sequence shown here is derived from an EMBL/GenBank/DDBJ whole genome shotgun (WGS) entry which is preliminary data.</text>
</comment>
<evidence type="ECO:0000313" key="3">
    <source>
        <dbReference type="Proteomes" id="UP001500620"/>
    </source>
</evidence>
<organism evidence="2 3">
    <name type="scientific">Dactylosporangium darangshiense</name>
    <dbReference type="NCBI Taxonomy" id="579108"/>
    <lineage>
        <taxon>Bacteria</taxon>
        <taxon>Bacillati</taxon>
        <taxon>Actinomycetota</taxon>
        <taxon>Actinomycetes</taxon>
        <taxon>Micromonosporales</taxon>
        <taxon>Micromonosporaceae</taxon>
        <taxon>Dactylosporangium</taxon>
    </lineage>
</organism>